<evidence type="ECO:0000256" key="9">
    <source>
        <dbReference type="ARBA" id="ARBA00022840"/>
    </source>
</evidence>
<dbReference type="SFLD" id="SFLDS00003">
    <property type="entry name" value="Haloacid_Dehalogenase"/>
    <property type="match status" value="1"/>
</dbReference>
<organism evidence="18 19">
    <name type="scientific">Candidatus Dactylopiibacterium carminicum</name>
    <dbReference type="NCBI Taxonomy" id="857335"/>
    <lineage>
        <taxon>Bacteria</taxon>
        <taxon>Pseudomonadati</taxon>
        <taxon>Pseudomonadota</taxon>
        <taxon>Betaproteobacteria</taxon>
        <taxon>Rhodocyclales</taxon>
        <taxon>Rhodocyclaceae</taxon>
        <taxon>Candidatus Dactylopiibacterium</taxon>
    </lineage>
</organism>
<dbReference type="Pfam" id="PF00122">
    <property type="entry name" value="E1-E2_ATPase"/>
    <property type="match status" value="1"/>
</dbReference>
<dbReference type="GO" id="GO:0005886">
    <property type="term" value="C:plasma membrane"/>
    <property type="evidence" value="ECO:0007669"/>
    <property type="project" value="UniProtKB-SubCell"/>
</dbReference>
<dbReference type="InterPro" id="IPR023214">
    <property type="entry name" value="HAD_sf"/>
</dbReference>
<dbReference type="CDD" id="cd00371">
    <property type="entry name" value="HMA"/>
    <property type="match status" value="1"/>
</dbReference>
<dbReference type="AlphaFoldDB" id="A0A272ENL3"/>
<evidence type="ECO:0000256" key="2">
    <source>
        <dbReference type="ARBA" id="ARBA00006024"/>
    </source>
</evidence>
<proteinExistence type="inferred from homology"/>
<evidence type="ECO:0000256" key="15">
    <source>
        <dbReference type="RuleBase" id="RU362081"/>
    </source>
</evidence>
<dbReference type="PRINTS" id="PR00119">
    <property type="entry name" value="CATATPASE"/>
</dbReference>
<dbReference type="Pfam" id="PF00403">
    <property type="entry name" value="HMA"/>
    <property type="match status" value="1"/>
</dbReference>
<evidence type="ECO:0000256" key="5">
    <source>
        <dbReference type="ARBA" id="ARBA00022553"/>
    </source>
</evidence>
<feature type="transmembrane region" description="Helical" evidence="15">
    <location>
        <begin position="226"/>
        <end position="244"/>
    </location>
</feature>
<dbReference type="Pfam" id="PF12156">
    <property type="entry name" value="ATPase-cat_bd"/>
    <property type="match status" value="1"/>
</dbReference>
<dbReference type="Gene3D" id="3.40.1110.10">
    <property type="entry name" value="Calcium-transporting ATPase, cytoplasmic domain N"/>
    <property type="match status" value="1"/>
</dbReference>
<keyword evidence="7 15" id="KW-0479">Metal-binding</keyword>
<evidence type="ECO:0000256" key="4">
    <source>
        <dbReference type="ARBA" id="ARBA00022475"/>
    </source>
</evidence>
<dbReference type="InterPro" id="IPR027256">
    <property type="entry name" value="P-typ_ATPase_IB"/>
</dbReference>
<keyword evidence="4 15" id="KW-1003">Cell membrane</keyword>
<dbReference type="SUPFAM" id="SSF81653">
    <property type="entry name" value="Calcium ATPase, transduction domain A"/>
    <property type="match status" value="1"/>
</dbReference>
<dbReference type="Proteomes" id="UP000216107">
    <property type="component" value="Unassembled WGS sequence"/>
</dbReference>
<dbReference type="InterPro" id="IPR044492">
    <property type="entry name" value="P_typ_ATPase_HD_dom"/>
</dbReference>
<evidence type="ECO:0000256" key="7">
    <source>
        <dbReference type="ARBA" id="ARBA00022723"/>
    </source>
</evidence>
<dbReference type="NCBIfam" id="TIGR01511">
    <property type="entry name" value="ATPase-IB1_Cu"/>
    <property type="match status" value="1"/>
</dbReference>
<evidence type="ECO:0000313" key="18">
    <source>
        <dbReference type="EMBL" id="PAS91705.1"/>
    </source>
</evidence>
<evidence type="ECO:0000259" key="16">
    <source>
        <dbReference type="PROSITE" id="PS50846"/>
    </source>
</evidence>
<dbReference type="InterPro" id="IPR036163">
    <property type="entry name" value="HMA_dom_sf"/>
</dbReference>
<dbReference type="GO" id="GO:0043682">
    <property type="term" value="F:P-type divalent copper transporter activity"/>
    <property type="evidence" value="ECO:0007669"/>
    <property type="project" value="TreeGrafter"/>
</dbReference>
<name>A0A272ENL3_9RHOO</name>
<dbReference type="InterPro" id="IPR059000">
    <property type="entry name" value="ATPase_P-type_domA"/>
</dbReference>
<dbReference type="PANTHER" id="PTHR43520:SF5">
    <property type="entry name" value="CATION-TRANSPORTING P-TYPE ATPASE-RELATED"/>
    <property type="match status" value="1"/>
</dbReference>
<dbReference type="EMBL" id="MDUX01000027">
    <property type="protein sequence ID" value="KAF7599150.1"/>
    <property type="molecule type" value="Genomic_DNA"/>
</dbReference>
<feature type="transmembrane region" description="Helical" evidence="15">
    <location>
        <begin position="770"/>
        <end position="789"/>
    </location>
</feature>
<dbReference type="Pfam" id="PF00702">
    <property type="entry name" value="Hydrolase"/>
    <property type="match status" value="1"/>
</dbReference>
<dbReference type="EMBL" id="NMRN01000065">
    <property type="protein sequence ID" value="PAS91705.1"/>
    <property type="molecule type" value="Genomic_DNA"/>
</dbReference>
<dbReference type="PROSITE" id="PS00154">
    <property type="entry name" value="ATPASE_E1_E2"/>
    <property type="match status" value="1"/>
</dbReference>
<dbReference type="SUPFAM" id="SSF56784">
    <property type="entry name" value="HAD-like"/>
    <property type="match status" value="1"/>
</dbReference>
<dbReference type="CDD" id="cd02079">
    <property type="entry name" value="P-type_ATPase_HM"/>
    <property type="match status" value="1"/>
</dbReference>
<keyword evidence="14 15" id="KW-0472">Membrane</keyword>
<keyword evidence="8 15" id="KW-0547">Nucleotide-binding</keyword>
<dbReference type="InterPro" id="IPR018303">
    <property type="entry name" value="ATPase_P-typ_P_site"/>
</dbReference>
<dbReference type="Gene3D" id="2.70.150.10">
    <property type="entry name" value="Calcium-transporting ATPase, cytoplasmic transduction domain A"/>
    <property type="match status" value="1"/>
</dbReference>
<dbReference type="Gene3D" id="3.30.70.100">
    <property type="match status" value="1"/>
</dbReference>
<dbReference type="OrthoDB" id="8552908at2"/>
<dbReference type="InterPro" id="IPR036412">
    <property type="entry name" value="HAD-like_sf"/>
</dbReference>
<evidence type="ECO:0000256" key="8">
    <source>
        <dbReference type="ARBA" id="ARBA00022741"/>
    </source>
</evidence>
<reference evidence="18 19" key="2">
    <citation type="submission" date="2017-07" db="EMBL/GenBank/DDBJ databases">
        <title>Candidatus Dactylopiibacterium carminicum, a nitrogen-fixing symbiont of the cochineal insect Dactylopius coccus and Dactylopius opuntiae (Hemiptera: Coccoidea: Dactylopiidae).</title>
        <authorList>
            <person name="Vera A."/>
        </authorList>
    </citation>
    <scope>NUCLEOTIDE SEQUENCE [LARGE SCALE GENOMIC DNA]</scope>
    <source>
        <strain evidence="18 19">NFDCM</strain>
    </source>
</reference>
<dbReference type="NCBIfam" id="TIGR01494">
    <property type="entry name" value="ATPase_P-type"/>
    <property type="match status" value="1"/>
</dbReference>
<comment type="similarity">
    <text evidence="2 15">Belongs to the cation transport ATPase (P-type) (TC 3.A.3) family. Type IB subfamily.</text>
</comment>
<dbReference type="SUPFAM" id="SSF81665">
    <property type="entry name" value="Calcium ATPase, transmembrane domain M"/>
    <property type="match status" value="1"/>
</dbReference>
<dbReference type="GO" id="GO:0005507">
    <property type="term" value="F:copper ion binding"/>
    <property type="evidence" value="ECO:0007669"/>
    <property type="project" value="TreeGrafter"/>
</dbReference>
<dbReference type="PANTHER" id="PTHR43520">
    <property type="entry name" value="ATP7, ISOFORM B"/>
    <property type="match status" value="1"/>
</dbReference>
<evidence type="ECO:0000313" key="17">
    <source>
        <dbReference type="EMBL" id="KAF7599150.1"/>
    </source>
</evidence>
<dbReference type="InterPro" id="IPR023298">
    <property type="entry name" value="ATPase_P-typ_TM_dom_sf"/>
</dbReference>
<dbReference type="GO" id="GO:0016887">
    <property type="term" value="F:ATP hydrolysis activity"/>
    <property type="evidence" value="ECO:0007669"/>
    <property type="project" value="InterPro"/>
</dbReference>
<evidence type="ECO:0000256" key="1">
    <source>
        <dbReference type="ARBA" id="ARBA00004651"/>
    </source>
</evidence>
<dbReference type="NCBIfam" id="TIGR01525">
    <property type="entry name" value="ATPase-IB_hvy"/>
    <property type="match status" value="1"/>
</dbReference>
<feature type="transmembrane region" description="Helical" evidence="15">
    <location>
        <begin position="187"/>
        <end position="206"/>
    </location>
</feature>
<gene>
    <name evidence="17" type="ORF">BGI27_09490</name>
    <name evidence="18" type="ORF">CGU29_15005</name>
</gene>
<dbReference type="InterPro" id="IPR001757">
    <property type="entry name" value="P_typ_ATPase"/>
</dbReference>
<dbReference type="SFLD" id="SFLDF00027">
    <property type="entry name" value="p-type_atpase"/>
    <property type="match status" value="1"/>
</dbReference>
<feature type="transmembrane region" description="Helical" evidence="15">
    <location>
        <begin position="284"/>
        <end position="302"/>
    </location>
</feature>
<evidence type="ECO:0000313" key="19">
    <source>
        <dbReference type="Proteomes" id="UP000216107"/>
    </source>
</evidence>
<protein>
    <submittedName>
        <fullName evidence="18">Copper-translocating P-type ATPase</fullName>
    </submittedName>
</protein>
<keyword evidence="11" id="KW-1278">Translocase</keyword>
<accession>A0A272ENL3</accession>
<evidence type="ECO:0000256" key="14">
    <source>
        <dbReference type="ARBA" id="ARBA00023136"/>
    </source>
</evidence>
<reference evidence="17 20" key="1">
    <citation type="submission" date="2016-08" db="EMBL/GenBank/DDBJ databases">
        <title>Candidatus Dactylopiibacterium carminicum genome sequence.</title>
        <authorList>
            <person name="Ramirez-Puebla S.T."/>
            <person name="Ormeno-Orrillo E."/>
            <person name="Vera-Ponce De Leon A."/>
            <person name="Luis L."/>
            <person name="Sanchez-Flores A."/>
            <person name="Monica R."/>
            <person name="Martinez-Romero E."/>
        </authorList>
    </citation>
    <scope>NUCLEOTIDE SEQUENCE [LARGE SCALE GENOMIC DNA]</scope>
    <source>
        <strain evidence="17">END1</strain>
    </source>
</reference>
<dbReference type="InterPro" id="IPR021993">
    <property type="entry name" value="ATPase-cat-bd"/>
</dbReference>
<dbReference type="SUPFAM" id="SSF55008">
    <property type="entry name" value="HMA, heavy metal-associated domain"/>
    <property type="match status" value="1"/>
</dbReference>
<feature type="transmembrane region" description="Helical" evidence="15">
    <location>
        <begin position="438"/>
        <end position="458"/>
    </location>
</feature>
<dbReference type="GO" id="GO:0055070">
    <property type="term" value="P:copper ion homeostasis"/>
    <property type="evidence" value="ECO:0007669"/>
    <property type="project" value="TreeGrafter"/>
</dbReference>
<evidence type="ECO:0000256" key="6">
    <source>
        <dbReference type="ARBA" id="ARBA00022692"/>
    </source>
</evidence>
<dbReference type="Proteomes" id="UP000623509">
    <property type="component" value="Unassembled WGS sequence"/>
</dbReference>
<keyword evidence="13" id="KW-0406">Ion transport</keyword>
<comment type="caution">
    <text evidence="18">The sequence shown here is derived from an EMBL/GenBank/DDBJ whole genome shotgun (WGS) entry which is preliminary data.</text>
</comment>
<dbReference type="InterPro" id="IPR023299">
    <property type="entry name" value="ATPase_P-typ_cyto_dom_N"/>
</dbReference>
<evidence type="ECO:0000256" key="3">
    <source>
        <dbReference type="ARBA" id="ARBA00022448"/>
    </source>
</evidence>
<keyword evidence="12 15" id="KW-1133">Transmembrane helix</keyword>
<keyword evidence="5" id="KW-0597">Phosphoprotein</keyword>
<dbReference type="PROSITE" id="PS50846">
    <property type="entry name" value="HMA_2"/>
    <property type="match status" value="1"/>
</dbReference>
<keyword evidence="6 15" id="KW-0812">Transmembrane</keyword>
<comment type="subcellular location">
    <subcellularLocation>
        <location evidence="1">Cell membrane</location>
        <topology evidence="1">Multi-pass membrane protein</topology>
    </subcellularLocation>
</comment>
<evidence type="ECO:0000256" key="10">
    <source>
        <dbReference type="ARBA" id="ARBA00022842"/>
    </source>
</evidence>
<evidence type="ECO:0000313" key="20">
    <source>
        <dbReference type="Proteomes" id="UP000623509"/>
    </source>
</evidence>
<keyword evidence="3" id="KW-0813">Transport</keyword>
<evidence type="ECO:0000256" key="11">
    <source>
        <dbReference type="ARBA" id="ARBA00022967"/>
    </source>
</evidence>
<keyword evidence="9 15" id="KW-0067">ATP-binding</keyword>
<dbReference type="InterPro" id="IPR008250">
    <property type="entry name" value="ATPase_P-typ_transduc_dom_A_sf"/>
</dbReference>
<keyword evidence="20" id="KW-1185">Reference proteome</keyword>
<keyword evidence="10" id="KW-0460">Magnesium</keyword>
<evidence type="ECO:0000256" key="13">
    <source>
        <dbReference type="ARBA" id="ARBA00023065"/>
    </source>
</evidence>
<feature type="domain" description="HMA" evidence="16">
    <location>
        <begin position="103"/>
        <end position="169"/>
    </location>
</feature>
<dbReference type="Gene3D" id="3.40.50.1000">
    <property type="entry name" value="HAD superfamily/HAD-like"/>
    <property type="match status" value="1"/>
</dbReference>
<feature type="transmembrane region" description="Helical" evidence="15">
    <location>
        <begin position="256"/>
        <end position="278"/>
    </location>
</feature>
<feature type="transmembrane region" description="Helical" evidence="15">
    <location>
        <begin position="470"/>
        <end position="492"/>
    </location>
</feature>
<dbReference type="GO" id="GO:0005524">
    <property type="term" value="F:ATP binding"/>
    <property type="evidence" value="ECO:0007669"/>
    <property type="project" value="UniProtKB-UniRule"/>
</dbReference>
<dbReference type="FunFam" id="2.70.150.10:FF:000002">
    <property type="entry name" value="Copper-transporting ATPase 1, putative"/>
    <property type="match status" value="1"/>
</dbReference>
<dbReference type="InterPro" id="IPR006121">
    <property type="entry name" value="HMA_dom"/>
</dbReference>
<sequence length="825" mass="89112">MPSSLVPATSSDTSFCFHCGQPLPKELELSVQVDGKQRWVCCGGCQAVCEAILSNGLGDYYQHREGFPERPVDVLPEALRELALFDQPAFQQGFVRPLEGGEREADLILEGISCSACVWLNERHLMQLVGVSAVQVNYATHRARVRWHEAQVTLSGIMLAVQSIGYRAHPFDPQRSEELAHRERRAALWRLFVAGFGMMQVMMYAYPEYIAGEGEMSTGASALMRWASLILTLPVILYSAAPFFQRAWRDLRLRRLGMDVPVALGLGVAFLASLQATLSGQGSVYFDSVTMFVFFLLSGRYFEMLARQRAARGVERLVRMMPTFARRLLPGGGVEERVPVSALQIGDRLLVRPGELIAADGVVTAGQSEVNEAWLTGESAPVPKWIGSEVLGGSTNGSGALEFIAHRVGATTRLATIRQLMERAVTERPRLVAQADKVAAWFTGVLLCVAVLTFVFWWEHEPARALEIFVVVLVVSCPCALSLATPAALTVATDVLARLGLLVTRGHAIETLARMDHLVCDKTGTLTTGDLVLDAVRTVPGMNVADCLALAATLEQHSEHPLARALRTAAGDVRAAQSVELSVGRGLSGEVDGERYVLGSERFVHEWAGVDLPEAMRPPVGQGFVCLGQKGRWLASFSFVDEVRPSARVLAAGIKAQLCRVSVFSGDSSAVVQNLAEKIQVSDARGDMAPEAKLAAVQKLQQQGACVGMVGDGVNDAPVLAQADVSIAMAGGADLARTQADILLLNDDLTQLLVGRQLARRTLRIIRENLAWAFAYNLLAIPAAMAGWVTPWMAGLGMGLSSLLVVLNALRIAKGVSAWKQASIS</sequence>
<dbReference type="SFLD" id="SFLDG00002">
    <property type="entry name" value="C1.7:_P-type_atpase_like"/>
    <property type="match status" value="1"/>
</dbReference>
<evidence type="ECO:0000256" key="12">
    <source>
        <dbReference type="ARBA" id="ARBA00022989"/>
    </source>
</evidence>